<evidence type="ECO:0000313" key="3">
    <source>
        <dbReference type="EMBL" id="WNZ25739.1"/>
    </source>
</evidence>
<dbReference type="SUPFAM" id="SSF48452">
    <property type="entry name" value="TPR-like"/>
    <property type="match status" value="1"/>
</dbReference>
<evidence type="ECO:0000256" key="2">
    <source>
        <dbReference type="ARBA" id="ARBA00022803"/>
    </source>
</evidence>
<protein>
    <submittedName>
        <fullName evidence="3">Tetratricopeptide repeat protein</fullName>
    </submittedName>
</protein>
<organism evidence="3">
    <name type="scientific">Leptolyngbya sp. NK1-12</name>
    <dbReference type="NCBI Taxonomy" id="2547451"/>
    <lineage>
        <taxon>Bacteria</taxon>
        <taxon>Bacillati</taxon>
        <taxon>Cyanobacteriota</taxon>
        <taxon>Cyanophyceae</taxon>
        <taxon>Leptolyngbyales</taxon>
        <taxon>Leptolyngbyaceae</taxon>
        <taxon>Leptolyngbya group</taxon>
        <taxon>Leptolyngbya</taxon>
    </lineage>
</organism>
<sequence>MLETLPDDLNQDAYDDLLTAIETSTDQLALLIAVCDNPMQRQEIIQRYETELAPSHRTYRLSMARSQPSLKLAIQELLEMESLQQGDRAVITVVDIERLSFLGWDEEQSQQDQFLGYLQWTREALREFRFPIVIWVTYQILNRLSRKSPDFWGWRKGVFRFVSRTKAAIPAGEMRAIFELGLEQVTEETLLPLADLQALIQHTETQSPKTALLASLYAQLGQVYRNRLDRGEFADYPTELAKAIECFEKAIELQTELELPLDLATSLNNLAGLYESQGRYSEAEPLHLRALEI</sequence>
<name>A0AA97AIN5_9CYAN</name>
<dbReference type="Pfam" id="PF13424">
    <property type="entry name" value="TPR_12"/>
    <property type="match status" value="1"/>
</dbReference>
<reference evidence="3" key="1">
    <citation type="submission" date="2020-05" db="EMBL/GenBank/DDBJ databases">
        <authorList>
            <person name="Zhu T."/>
            <person name="Keshari N."/>
            <person name="Lu X."/>
        </authorList>
    </citation>
    <scope>NUCLEOTIDE SEQUENCE</scope>
    <source>
        <strain evidence="3">NK1-12</strain>
    </source>
</reference>
<proteinExistence type="predicted"/>
<dbReference type="PANTHER" id="PTHR45641">
    <property type="entry name" value="TETRATRICOPEPTIDE REPEAT PROTEIN (AFU_ORTHOLOGUE AFUA_6G03870)"/>
    <property type="match status" value="1"/>
</dbReference>
<accession>A0AA97AIN5</accession>
<dbReference type="InterPro" id="IPR011990">
    <property type="entry name" value="TPR-like_helical_dom_sf"/>
</dbReference>
<dbReference type="Gene3D" id="1.25.40.10">
    <property type="entry name" value="Tetratricopeptide repeat domain"/>
    <property type="match status" value="1"/>
</dbReference>
<keyword evidence="2" id="KW-0802">TPR repeat</keyword>
<keyword evidence="1" id="KW-0677">Repeat</keyword>
<dbReference type="PROSITE" id="PS50293">
    <property type="entry name" value="TPR_REGION"/>
    <property type="match status" value="1"/>
</dbReference>
<evidence type="ECO:0000256" key="1">
    <source>
        <dbReference type="ARBA" id="ARBA00022737"/>
    </source>
</evidence>
<dbReference type="PANTHER" id="PTHR45641:SF19">
    <property type="entry name" value="NEPHROCYSTIN-3"/>
    <property type="match status" value="1"/>
</dbReference>
<gene>
    <name evidence="3" type="ORF">HJG54_24810</name>
</gene>
<dbReference type="AlphaFoldDB" id="A0AA97AIN5"/>
<dbReference type="EMBL" id="CP053586">
    <property type="protein sequence ID" value="WNZ25739.1"/>
    <property type="molecule type" value="Genomic_DNA"/>
</dbReference>